<evidence type="ECO:0000256" key="9">
    <source>
        <dbReference type="RuleBase" id="RU003357"/>
    </source>
</evidence>
<dbReference type="GO" id="GO:0009279">
    <property type="term" value="C:cell outer membrane"/>
    <property type="evidence" value="ECO:0007669"/>
    <property type="project" value="UniProtKB-SubCell"/>
</dbReference>
<evidence type="ECO:0000256" key="3">
    <source>
        <dbReference type="ARBA" id="ARBA00022452"/>
    </source>
</evidence>
<dbReference type="RefSeq" id="WP_093917869.1">
    <property type="nucleotide sequence ID" value="NZ_FONW01000001.1"/>
</dbReference>
<dbReference type="EMBL" id="FONW01000001">
    <property type="protein sequence ID" value="SFE42763.1"/>
    <property type="molecule type" value="Genomic_DNA"/>
</dbReference>
<name>A0A1I2AII4_9BACT</name>
<dbReference type="InterPro" id="IPR012910">
    <property type="entry name" value="Plug_dom"/>
</dbReference>
<dbReference type="InterPro" id="IPR023997">
    <property type="entry name" value="TonB-dep_OMP_SusC/RagA_CS"/>
</dbReference>
<dbReference type="InterPro" id="IPR008969">
    <property type="entry name" value="CarboxyPept-like_regulatory"/>
</dbReference>
<evidence type="ECO:0000313" key="13">
    <source>
        <dbReference type="EMBL" id="SFE42763.1"/>
    </source>
</evidence>
<protein>
    <submittedName>
        <fullName evidence="13">TonB-linked outer membrane protein, SusC/RagA family</fullName>
    </submittedName>
</protein>
<dbReference type="SUPFAM" id="SSF49464">
    <property type="entry name" value="Carboxypeptidase regulatory domain-like"/>
    <property type="match status" value="1"/>
</dbReference>
<evidence type="ECO:0000256" key="10">
    <source>
        <dbReference type="SAM" id="SignalP"/>
    </source>
</evidence>
<evidence type="ECO:0000256" key="8">
    <source>
        <dbReference type="PROSITE-ProRule" id="PRU01360"/>
    </source>
</evidence>
<keyword evidence="4 8" id="KW-0812">Transmembrane</keyword>
<dbReference type="Gene3D" id="2.170.130.10">
    <property type="entry name" value="TonB-dependent receptor, plug domain"/>
    <property type="match status" value="1"/>
</dbReference>
<comment type="subcellular location">
    <subcellularLocation>
        <location evidence="1 8">Cell outer membrane</location>
        <topology evidence="1 8">Multi-pass membrane protein</topology>
    </subcellularLocation>
</comment>
<reference evidence="13 14" key="1">
    <citation type="submission" date="2016-10" db="EMBL/GenBank/DDBJ databases">
        <authorList>
            <person name="de Groot N.N."/>
        </authorList>
    </citation>
    <scope>NUCLEOTIDE SEQUENCE [LARGE SCALE GENOMIC DNA]</scope>
    <source>
        <strain evidence="13 14">CGMCC 1.9156</strain>
    </source>
</reference>
<keyword evidence="2 8" id="KW-0813">Transport</keyword>
<feature type="domain" description="TonB-dependent receptor-like beta-barrel" evidence="11">
    <location>
        <begin position="429"/>
        <end position="1004"/>
    </location>
</feature>
<dbReference type="SUPFAM" id="SSF56935">
    <property type="entry name" value="Porins"/>
    <property type="match status" value="1"/>
</dbReference>
<dbReference type="InterPro" id="IPR023996">
    <property type="entry name" value="TonB-dep_OMP_SusC/RagA"/>
</dbReference>
<dbReference type="Proteomes" id="UP000198964">
    <property type="component" value="Unassembled WGS sequence"/>
</dbReference>
<dbReference type="STRING" id="655355.SAMN05216283_101111"/>
<evidence type="ECO:0000256" key="4">
    <source>
        <dbReference type="ARBA" id="ARBA00022692"/>
    </source>
</evidence>
<keyword evidence="14" id="KW-1185">Reference proteome</keyword>
<feature type="signal peptide" evidence="10">
    <location>
        <begin position="1"/>
        <end position="23"/>
    </location>
</feature>
<dbReference type="NCBIfam" id="TIGR04056">
    <property type="entry name" value="OMP_RagA_SusC"/>
    <property type="match status" value="1"/>
</dbReference>
<organism evidence="13 14">
    <name type="scientific">Sunxiuqinia elliptica</name>
    <dbReference type="NCBI Taxonomy" id="655355"/>
    <lineage>
        <taxon>Bacteria</taxon>
        <taxon>Pseudomonadati</taxon>
        <taxon>Bacteroidota</taxon>
        <taxon>Bacteroidia</taxon>
        <taxon>Marinilabiliales</taxon>
        <taxon>Prolixibacteraceae</taxon>
        <taxon>Sunxiuqinia</taxon>
    </lineage>
</organism>
<dbReference type="Pfam" id="PF07715">
    <property type="entry name" value="Plug"/>
    <property type="match status" value="1"/>
</dbReference>
<keyword evidence="10" id="KW-0732">Signal</keyword>
<dbReference type="Gene3D" id="2.60.40.1120">
    <property type="entry name" value="Carboxypeptidase-like, regulatory domain"/>
    <property type="match status" value="1"/>
</dbReference>
<evidence type="ECO:0000256" key="2">
    <source>
        <dbReference type="ARBA" id="ARBA00022448"/>
    </source>
</evidence>
<dbReference type="NCBIfam" id="TIGR04057">
    <property type="entry name" value="SusC_RagA_signa"/>
    <property type="match status" value="1"/>
</dbReference>
<keyword evidence="7 8" id="KW-0998">Cell outer membrane</keyword>
<keyword evidence="6 8" id="KW-0472">Membrane</keyword>
<evidence type="ECO:0000259" key="12">
    <source>
        <dbReference type="Pfam" id="PF07715"/>
    </source>
</evidence>
<gene>
    <name evidence="13" type="ORF">SAMN05216283_101111</name>
</gene>
<feature type="domain" description="TonB-dependent receptor plug" evidence="12">
    <location>
        <begin position="116"/>
        <end position="221"/>
    </location>
</feature>
<evidence type="ECO:0000256" key="5">
    <source>
        <dbReference type="ARBA" id="ARBA00023077"/>
    </source>
</evidence>
<keyword evidence="3 8" id="KW-1134">Transmembrane beta strand</keyword>
<evidence type="ECO:0000313" key="14">
    <source>
        <dbReference type="Proteomes" id="UP000198964"/>
    </source>
</evidence>
<dbReference type="InterPro" id="IPR037066">
    <property type="entry name" value="Plug_dom_sf"/>
</dbReference>
<comment type="similarity">
    <text evidence="8 9">Belongs to the TonB-dependent receptor family.</text>
</comment>
<evidence type="ECO:0000256" key="1">
    <source>
        <dbReference type="ARBA" id="ARBA00004571"/>
    </source>
</evidence>
<proteinExistence type="inferred from homology"/>
<dbReference type="PROSITE" id="PS52016">
    <property type="entry name" value="TONB_DEPENDENT_REC_3"/>
    <property type="match status" value="1"/>
</dbReference>
<dbReference type="AlphaFoldDB" id="A0A1I2AII4"/>
<accession>A0A1I2AII4</accession>
<keyword evidence="5 9" id="KW-0798">TonB box</keyword>
<feature type="chain" id="PRO_5011623855" evidence="10">
    <location>
        <begin position="24"/>
        <end position="1052"/>
    </location>
</feature>
<evidence type="ECO:0000256" key="6">
    <source>
        <dbReference type="ARBA" id="ARBA00023136"/>
    </source>
</evidence>
<dbReference type="Gene3D" id="2.40.170.20">
    <property type="entry name" value="TonB-dependent receptor, beta-barrel domain"/>
    <property type="match status" value="1"/>
</dbReference>
<dbReference type="InterPro" id="IPR036942">
    <property type="entry name" value="Beta-barrel_TonB_sf"/>
</dbReference>
<dbReference type="InterPro" id="IPR039426">
    <property type="entry name" value="TonB-dep_rcpt-like"/>
</dbReference>
<evidence type="ECO:0000259" key="11">
    <source>
        <dbReference type="Pfam" id="PF00593"/>
    </source>
</evidence>
<evidence type="ECO:0000256" key="7">
    <source>
        <dbReference type="ARBA" id="ARBA00023237"/>
    </source>
</evidence>
<sequence length="1052" mass="115564">MRIKMKDLLSLLCLMFFSHIVLAQSITVSGKITDVQGSPLPSVSVIIEGTYEGVQSDFDGNYTLNATKGQTLMFSYIGMETQRVIVGDNPTINVTMADALSELEEVVVTGYSKQSTRNITGSVTIVKNENLEAVSPVSVEQSLQGQASGVLVGSEGGPGGSALVRIRGFGTVNNNDPLYLIDGTPTTSGINNLNPADIESVQILKDASSAAIYGFRAANGVIIITTKGGKYASKSKITFSGNTGVDFVSKSDFPEFLTPQEMADVIWTRFKNDGTDPSHPQFGNGAQPVLPTYLTPAGASTADESTYNALTNKITKANKEGTDWFDEYFNPALVQDYNLGMSGGTQTARFNIGLGVLQQDGVALETYFDRYTFRANSEFKASDKLRFGESFNLSYSERVSAGGNQNTGGDISFIYRADPILPVHDIAGNYAGTQSPGLGNGYNSVAAAKRNKDDVARTSRALGNVYAEMDLLKGLTFKSNIGLDYGTYHFSNFRGMNPEVSEPNSVNKLDETTWYNLSYTWFNTLSYSVSLDDHHIDALAGTEFFKHQTRTFNAARTDFFTEALDYRYLDAGTGTSTNYGYGGKRAYFSAFGKIDYNYADRYLLSFSIRRDATSRFAEDNRVGYFPSYSVAWRLSNEEFMKGLSFITDLKIKAGYGELGNESIPEGRVSNLYGNDINTSNYDIVGSNSSATAGYNLLSIGNQNLKWETTTTKNIGIDGILFDSKLNFSFEYYKSETVDMLLRSAGDITLIGHVTAPYDNLGSMENKGFDFSIGYNGTIGNELKFNASTNVSAYKNKVLTLTDNSDYFLNGNAARETYPSRTQAGHPLASFHGFIIDGIIQNEAELDAAADYLGKDVGTFKYRDVVEDGVINDDDRTYIGNPHPDFTYGINLNMEYKQFDFAVMFQGSQGNDIYNFTRFFTDYNSFPGAKSYRYKNSWTSSNPGATLPKLTNNPAQHYSSASTDYIEDGSYLRLKNIQFGYNFPKAVTSKLNIGSLRLFVQAKNLITWTNYSGLDPEINLQRYGGDDVNLDIGIDRGAYPVAKSILFGVNLTL</sequence>
<dbReference type="Pfam" id="PF13715">
    <property type="entry name" value="CarbopepD_reg_2"/>
    <property type="match status" value="1"/>
</dbReference>
<dbReference type="Pfam" id="PF00593">
    <property type="entry name" value="TonB_dep_Rec_b-barrel"/>
    <property type="match status" value="1"/>
</dbReference>
<dbReference type="InterPro" id="IPR000531">
    <property type="entry name" value="Beta-barrel_TonB"/>
</dbReference>